<dbReference type="InterPro" id="IPR005546">
    <property type="entry name" value="Autotransporte_beta"/>
</dbReference>
<dbReference type="Gene3D" id="2.160.20.20">
    <property type="match status" value="1"/>
</dbReference>
<dbReference type="InterPro" id="IPR006315">
    <property type="entry name" value="OM_autotransptr_brl_dom"/>
</dbReference>
<proteinExistence type="predicted"/>
<dbReference type="InterPro" id="IPR004899">
    <property type="entry name" value="Pertactin_central"/>
</dbReference>
<evidence type="ECO:0000256" key="1">
    <source>
        <dbReference type="SAM" id="Coils"/>
    </source>
</evidence>
<dbReference type="Gene3D" id="2.40.128.130">
    <property type="entry name" value="Autotransporter beta-domain"/>
    <property type="match status" value="1"/>
</dbReference>
<dbReference type="NCBIfam" id="TIGR01414">
    <property type="entry name" value="autotrans_barl"/>
    <property type="match status" value="2"/>
</dbReference>
<gene>
    <name evidence="3" type="ORF">HMPREF1127_0681</name>
</gene>
<evidence type="ECO:0000313" key="3">
    <source>
        <dbReference type="EMBL" id="EJU18462.1"/>
    </source>
</evidence>
<dbReference type="EMBL" id="ALKK01000023">
    <property type="protein sequence ID" value="EJU18462.1"/>
    <property type="molecule type" value="Genomic_DNA"/>
</dbReference>
<dbReference type="InterPro" id="IPR012332">
    <property type="entry name" value="Autotransporter_pectin_lyase_C"/>
</dbReference>
<dbReference type="InterPro" id="IPR036709">
    <property type="entry name" value="Autotransporte_beta_dom_sf"/>
</dbReference>
<keyword evidence="1" id="KW-0175">Coiled coil</keyword>
<accession>A0AAN3VWK3</accession>
<dbReference type="SMART" id="SM00869">
    <property type="entry name" value="Autotransporter"/>
    <property type="match status" value="1"/>
</dbReference>
<organism evidence="3 4">
    <name type="scientific">Fusobacterium necrophorum subsp. funduliforme Fnf 1007</name>
    <dbReference type="NCBI Taxonomy" id="1161424"/>
    <lineage>
        <taxon>Bacteria</taxon>
        <taxon>Fusobacteriati</taxon>
        <taxon>Fusobacteriota</taxon>
        <taxon>Fusobacteriia</taxon>
        <taxon>Fusobacteriales</taxon>
        <taxon>Fusobacteriaceae</taxon>
        <taxon>Fusobacterium</taxon>
    </lineage>
</organism>
<evidence type="ECO:0000259" key="2">
    <source>
        <dbReference type="PROSITE" id="PS51208"/>
    </source>
</evidence>
<dbReference type="Proteomes" id="UP000003120">
    <property type="component" value="Unassembled WGS sequence"/>
</dbReference>
<dbReference type="Pfam" id="PF03212">
    <property type="entry name" value="Pertactin"/>
    <property type="match status" value="1"/>
</dbReference>
<comment type="caution">
    <text evidence="3">The sequence shown here is derived from an EMBL/GenBank/DDBJ whole genome shotgun (WGS) entry which is preliminary data.</text>
</comment>
<dbReference type="RefSeq" id="WP_005960651.1">
    <property type="nucleotide sequence ID" value="NZ_ALKK01000023.1"/>
</dbReference>
<reference evidence="3 4" key="1">
    <citation type="submission" date="2012-07" db="EMBL/GenBank/DDBJ databases">
        <authorList>
            <person name="Durkin A.S."/>
            <person name="McCorrison J."/>
            <person name="Torralba M."/>
            <person name="Gillis M."/>
            <person name="Methe B."/>
            <person name="Sutton G."/>
            <person name="Nelson K.E."/>
        </authorList>
    </citation>
    <scope>NUCLEOTIDE SEQUENCE [LARGE SCALE GENOMIC DNA]</scope>
    <source>
        <strain evidence="3 4">Fnf 1007</strain>
    </source>
</reference>
<protein>
    <submittedName>
        <fullName evidence="3">Outer membrane autotransporter barrel domain protein</fullName>
    </submittedName>
</protein>
<sequence length="1363" mass="152510">MNMKKRYWIFVAYLCIHQLGFSTSVQILQNGEEKGNTENPIILNHDYSKSDQEAKENEEKIKQWMEEGKIEKNPVFPFLFFHSSPEALAQTGIIVNFEKAEDDKAIILKDKEIQMKNGILDIEGNLWGYPSSNTRKVVIENSKISMERSREIVSYREASGMYDYYYQFQENGRKKQIEDIEKERELYKTSYSTTNRKIQNALLHLKNSELNMKVTEGTEYYTKINSDGLYPNLVLHWGVSQNPKGKDLNLYPISTGLHISREGEKLADGKYDLLLSHGFSIFGGGLSVKGFQKESVLAWNQNLFHKEKGIPLFRLGKNTKMKAEFFRLNNSHMITDRLTSELPELHGVTYNPMEDEMIVFQKDSEASFDTMEIEGANVKFQGGKVNLLPTDKHKSSPFAFAHSQLMGNAVFNIKGDSILRGAVAYGHLVDKNIFFTDLSFLSGSKIDVGIIKDSARDLFKGYVALDKIKDEAIRGGLYKFTLEGNTKTYLGFSKREMDKKLKERIEELQEQLEEMENITPEQLEELPPMYKEKWAQIIQDKKDEIKVKQVTDLYHTSDADMHFKENSDLYLFREKYKDDTLVKNGEITDEKDEQGNLSEFTGRLTFDSNSRIHLRSNLKEEISDQLIATHYPILGEGAVLHLDNKGESSYTGQEKIVLVKANKGTSSKTKFSLQGGKVMLGDFDYHLYERLTEEGKEYYLAHGVVEGVLPEKVTPKKFISEITNIGDFISVGPTSTGETVKDKKIKAETTQEEYAISYHGDSQFENSQLAALGGKGILSTNAKLSLINSSLMSNQGLALEGTEEKELLTVDKGSSLLLENSTGGAALSIKNAKVRLNDVKKATLRGSYAIYSNGGNISGSGLFDIDGNIYHKGKGGINLTLEKGSLVNASMIDIAGNTESSKLHLKDGSNMFVKNYSNANMIFEKGSQLHLYLKEEADQKLDILQQGNRVIFTEPINFSNTDIYFRTNMDKEESDRLELLSTLTGTGANLHLNNHAEADMPSGGKEVDLVIAKTPENFKWNLANPVEVGGYFYNASLKKKSNGLGSDIISITVGDSGTRKATLSSTAKGVISNTVSDYIMHHSLQDSIFDSLYSNDYSSERSHSIWAKTSADTFETKDYGMKNEANTILVGMDRALNAEEGLYGGFFAGNLHNTKKISSSSGKGSFQGFTGGLYLSYRGYLGFGDAFVAYTTGKSKYNVLDTASDTITNDRNSKHLGAGLRFGRQFFMDSGEHFYLEPSAKITYGRLQGESSEASNGLLTKVDAIKSWTTGAYARAGYQNQFAFGKINSYAKIGVTQEILGKYNVRLNQNGVEQIKLDGNTMNYGLGCEYTIGNNTLSLDFDVKHSPVLKNHYKVSVGYQYKF</sequence>
<feature type="coiled-coil region" evidence="1">
    <location>
        <begin position="494"/>
        <end position="525"/>
    </location>
</feature>
<dbReference type="PROSITE" id="PS51208">
    <property type="entry name" value="AUTOTRANSPORTER"/>
    <property type="match status" value="1"/>
</dbReference>
<name>A0AAN3VWK3_9FUSO</name>
<dbReference type="GO" id="GO:0019867">
    <property type="term" value="C:outer membrane"/>
    <property type="evidence" value="ECO:0007669"/>
    <property type="project" value="InterPro"/>
</dbReference>
<evidence type="ECO:0000313" key="4">
    <source>
        <dbReference type="Proteomes" id="UP000003120"/>
    </source>
</evidence>
<feature type="domain" description="Autotransporter" evidence="2">
    <location>
        <begin position="1098"/>
        <end position="1363"/>
    </location>
</feature>
<dbReference type="SUPFAM" id="SSF103515">
    <property type="entry name" value="Autotransporter"/>
    <property type="match status" value="1"/>
</dbReference>